<feature type="domain" description="FHA" evidence="2">
    <location>
        <begin position="28"/>
        <end position="78"/>
    </location>
</feature>
<dbReference type="AlphaFoldDB" id="A0A931HZB3"/>
<evidence type="ECO:0000259" key="2">
    <source>
        <dbReference type="PROSITE" id="PS50006"/>
    </source>
</evidence>
<dbReference type="SMART" id="SM00240">
    <property type="entry name" value="FHA"/>
    <property type="match status" value="1"/>
</dbReference>
<feature type="region of interest" description="Disordered" evidence="1">
    <location>
        <begin position="306"/>
        <end position="326"/>
    </location>
</feature>
<dbReference type="InterPro" id="IPR046883">
    <property type="entry name" value="T6SS_FHA_C"/>
</dbReference>
<feature type="compositionally biased region" description="Pro residues" evidence="1">
    <location>
        <begin position="273"/>
        <end position="286"/>
    </location>
</feature>
<name>A0A931HZB3_9HYPH</name>
<dbReference type="EMBL" id="JADZLT010000037">
    <property type="protein sequence ID" value="MBH0236435.1"/>
    <property type="molecule type" value="Genomic_DNA"/>
</dbReference>
<organism evidence="3 4">
    <name type="scientific">Methylobrevis albus</name>
    <dbReference type="NCBI Taxonomy" id="2793297"/>
    <lineage>
        <taxon>Bacteria</taxon>
        <taxon>Pseudomonadati</taxon>
        <taxon>Pseudomonadota</taxon>
        <taxon>Alphaproteobacteria</taxon>
        <taxon>Hyphomicrobiales</taxon>
        <taxon>Pleomorphomonadaceae</taxon>
        <taxon>Methylobrevis</taxon>
    </lineage>
</organism>
<dbReference type="Gene3D" id="2.60.200.20">
    <property type="match status" value="1"/>
</dbReference>
<dbReference type="NCBIfam" id="TIGR03354">
    <property type="entry name" value="VI_FHA"/>
    <property type="match status" value="1"/>
</dbReference>
<evidence type="ECO:0000313" key="4">
    <source>
        <dbReference type="Proteomes" id="UP000631694"/>
    </source>
</evidence>
<dbReference type="PROSITE" id="PS50006">
    <property type="entry name" value="FHA_DOMAIN"/>
    <property type="match status" value="1"/>
</dbReference>
<dbReference type="InterPro" id="IPR017735">
    <property type="entry name" value="T6SS_FHA"/>
</dbReference>
<dbReference type="Pfam" id="PF00498">
    <property type="entry name" value="FHA"/>
    <property type="match status" value="1"/>
</dbReference>
<feature type="compositionally biased region" description="Pro residues" evidence="1">
    <location>
        <begin position="176"/>
        <end position="198"/>
    </location>
</feature>
<dbReference type="RefSeq" id="WP_197309541.1">
    <property type="nucleotide sequence ID" value="NZ_JADZLT010000037.1"/>
</dbReference>
<feature type="compositionally biased region" description="Pro residues" evidence="1">
    <location>
        <begin position="311"/>
        <end position="322"/>
    </location>
</feature>
<dbReference type="Proteomes" id="UP000631694">
    <property type="component" value="Unassembled WGS sequence"/>
</dbReference>
<accession>A0A931HZB3</accession>
<feature type="region of interest" description="Disordered" evidence="1">
    <location>
        <begin position="174"/>
        <end position="198"/>
    </location>
</feature>
<reference evidence="3" key="1">
    <citation type="submission" date="2020-12" db="EMBL/GenBank/DDBJ databases">
        <title>Methylobrevis albus sp. nov., isolated from fresh water lack sediment.</title>
        <authorList>
            <person name="Zou Q."/>
        </authorList>
    </citation>
    <scope>NUCLEOTIDE SEQUENCE</scope>
    <source>
        <strain evidence="3">L22</strain>
    </source>
</reference>
<dbReference type="InterPro" id="IPR000253">
    <property type="entry name" value="FHA_dom"/>
</dbReference>
<dbReference type="CDD" id="cd00060">
    <property type="entry name" value="FHA"/>
    <property type="match status" value="1"/>
</dbReference>
<sequence length="540" mass="56428">MTLRLTIENQDRLPDGGPMQVEIDGRGLDVGRDQHLDWTLPDPSRYISGKHCEIRFRDGGYWLSDVSTNGTFLNGADFRMQSPYRLRSGDRLTIGQYIVRVDIPGEVAAQPAGGFGAGPAAPGAPGGDLWGWAGTAAPPVARAAVMAPRAAAPPPPDFLDWAAALDPMTAPFPGVGAPPPIGHAPPPPGLPPLAPPPAPAGFGAGFDRLPPLAPPAAPVTGDLWGAPAPAAAPVDWGAPPSSSPMFPDAAALDEASIPRPRRPAPVDETPLAPLAPPRPAAEPPPAAAGFAALPLVDPYAQPPLAEAPAPLAAPPGPPPAAAPAPAFEASFDAPFDPAPAAAPGVGDAALLARIARAAGLPPDAFARRDPGAVADEIGALIRLSADELRQMLAARAETKSLVRSSSRTMVQAFDNNPLKFSPTTEDALKIMFGPRTRSYLDGPGAVREGFADLKAHQLQTYGAMQGAIEALFEDLSPDRIDGDAGTERGFGGLVGSRKARLWDVYVERWKAKAQRHDGRLVDAFMLLFAECYDRLQRKDR</sequence>
<keyword evidence="4" id="KW-1185">Reference proteome</keyword>
<dbReference type="Pfam" id="PF20232">
    <property type="entry name" value="T6SS_FHA_C"/>
    <property type="match status" value="1"/>
</dbReference>
<comment type="caution">
    <text evidence="3">The sequence shown here is derived from an EMBL/GenBank/DDBJ whole genome shotgun (WGS) entry which is preliminary data.</text>
</comment>
<feature type="region of interest" description="Disordered" evidence="1">
    <location>
        <begin position="258"/>
        <end position="286"/>
    </location>
</feature>
<dbReference type="InterPro" id="IPR050923">
    <property type="entry name" value="Cell_Proc_Reg/RNA_Proc"/>
</dbReference>
<protein>
    <submittedName>
        <fullName evidence="3">Type VI secretion system-associated FHA domain protein TagH</fullName>
    </submittedName>
</protein>
<proteinExistence type="predicted"/>
<gene>
    <name evidence="3" type="primary">tagH</name>
    <name evidence="3" type="ORF">I5731_01245</name>
</gene>
<dbReference type="PANTHER" id="PTHR23308">
    <property type="entry name" value="NUCLEAR INHIBITOR OF PROTEIN PHOSPHATASE-1"/>
    <property type="match status" value="1"/>
</dbReference>
<dbReference type="InterPro" id="IPR008984">
    <property type="entry name" value="SMAD_FHA_dom_sf"/>
</dbReference>
<evidence type="ECO:0000313" key="3">
    <source>
        <dbReference type="EMBL" id="MBH0236435.1"/>
    </source>
</evidence>
<dbReference type="SUPFAM" id="SSF49879">
    <property type="entry name" value="SMAD/FHA domain"/>
    <property type="match status" value="1"/>
</dbReference>
<evidence type="ECO:0000256" key="1">
    <source>
        <dbReference type="SAM" id="MobiDB-lite"/>
    </source>
</evidence>